<dbReference type="InterPro" id="IPR018484">
    <property type="entry name" value="FGGY_N"/>
</dbReference>
<dbReference type="Gene3D" id="3.30.420.40">
    <property type="match status" value="2"/>
</dbReference>
<dbReference type="GO" id="GO:0008993">
    <property type="term" value="F:rhamnulokinase activity"/>
    <property type="evidence" value="ECO:0007669"/>
    <property type="project" value="InterPro"/>
</dbReference>
<protein>
    <submittedName>
        <fullName evidence="9">Rhamnulokinase</fullName>
    </submittedName>
</protein>
<feature type="domain" description="Carbohydrate kinase FGGY C-terminal" evidence="8">
    <location>
        <begin position="255"/>
        <end position="448"/>
    </location>
</feature>
<dbReference type="InterPro" id="IPR043129">
    <property type="entry name" value="ATPase_NBD"/>
</dbReference>
<keyword evidence="2" id="KW-0808">Transferase</keyword>
<dbReference type="PANTHER" id="PTHR43095:SF5">
    <property type="entry name" value="XYLULOSE KINASE"/>
    <property type="match status" value="1"/>
</dbReference>
<evidence type="ECO:0000256" key="1">
    <source>
        <dbReference type="ARBA" id="ARBA00009156"/>
    </source>
</evidence>
<keyword evidence="10" id="KW-1185">Reference proteome</keyword>
<proteinExistence type="inferred from homology"/>
<sequence>MSSFLAFDLGASSGRAMIGRLENGRLSLTEVHRFANGPTEKDGAIYWDYPQLCLELKNGLRKALAVEPELDGIGIDTWGVDYVFFDKATGKMRRWPYHYRDVRTDSPETDVWNKISKQELYERTGIQCMLLNTVYQLAAHHRMHPEDFKDSFFLTMPDALAYYLGGERTSEYTECSTTNLLDPVGKEWDWEIIDRLGLPRDVFPEIVKPCTFSGTLSEELQKELGCGPVPIIKVGSHDTASAVAAVPAPESGSWAYISAGTWALLGAEIEKPFRNADSEKNSFTNEGGLDGKIRFLSNIMGSWLFQETRRVWNETKPTPVSFAEMEQMALSSEPCRFLINPNDASFVTPGDMPQRIIDFCERTGQGKITNDGEVVRAIYDSLALYFRTKLNVLAQLLGTRYQCLNVVGGGTKDGLLMQLTADALNFPVVAGPVEATAIGNLLAQAMAAGKVGSLAEARRVVNSSFEVKTYVPDAARHAFYNSQIERFEKLAK</sequence>
<comment type="similarity">
    <text evidence="1">Belongs to the FGGY kinase family.</text>
</comment>
<dbReference type="InterPro" id="IPR018485">
    <property type="entry name" value="FGGY_C"/>
</dbReference>
<feature type="domain" description="Carbohydrate kinase FGGY N-terminal" evidence="7">
    <location>
        <begin position="5"/>
        <end position="243"/>
    </location>
</feature>
<keyword evidence="6" id="KW-0684">Rhamnose metabolism</keyword>
<keyword evidence="3" id="KW-0547">Nucleotide-binding</keyword>
<accession>A0A844G2T2</accession>
<evidence type="ECO:0000259" key="8">
    <source>
        <dbReference type="Pfam" id="PF02782"/>
    </source>
</evidence>
<dbReference type="RefSeq" id="WP_154418145.1">
    <property type="nucleotide sequence ID" value="NZ_DBFCGB010000218.1"/>
</dbReference>
<evidence type="ECO:0000256" key="6">
    <source>
        <dbReference type="ARBA" id="ARBA00023308"/>
    </source>
</evidence>
<keyword evidence="5" id="KW-0067">ATP-binding</keyword>
<keyword evidence="4 9" id="KW-0418">Kinase</keyword>
<evidence type="ECO:0000256" key="3">
    <source>
        <dbReference type="ARBA" id="ARBA00022741"/>
    </source>
</evidence>
<dbReference type="CDD" id="cd07771">
    <property type="entry name" value="ASKHA_NBD_FGGY_RhaB-like"/>
    <property type="match status" value="1"/>
</dbReference>
<evidence type="ECO:0000256" key="2">
    <source>
        <dbReference type="ARBA" id="ARBA00022679"/>
    </source>
</evidence>
<organism evidence="9 10">
    <name type="scientific">Victivallis lenta</name>
    <dbReference type="NCBI Taxonomy" id="2606640"/>
    <lineage>
        <taxon>Bacteria</taxon>
        <taxon>Pseudomonadati</taxon>
        <taxon>Lentisphaerota</taxon>
        <taxon>Lentisphaeria</taxon>
        <taxon>Victivallales</taxon>
        <taxon>Victivallaceae</taxon>
        <taxon>Victivallis</taxon>
    </lineage>
</organism>
<evidence type="ECO:0000313" key="9">
    <source>
        <dbReference type="EMBL" id="MST97274.1"/>
    </source>
</evidence>
<dbReference type="Pfam" id="PF02782">
    <property type="entry name" value="FGGY_C"/>
    <property type="match status" value="1"/>
</dbReference>
<dbReference type="Pfam" id="PF00370">
    <property type="entry name" value="FGGY_N"/>
    <property type="match status" value="1"/>
</dbReference>
<gene>
    <name evidence="9" type="ORF">FYJ85_09495</name>
</gene>
<evidence type="ECO:0000256" key="4">
    <source>
        <dbReference type="ARBA" id="ARBA00022777"/>
    </source>
</evidence>
<comment type="caution">
    <text evidence="9">The sequence shown here is derived from an EMBL/GenBank/DDBJ whole genome shotgun (WGS) entry which is preliminary data.</text>
</comment>
<dbReference type="SUPFAM" id="SSF53067">
    <property type="entry name" value="Actin-like ATPase domain"/>
    <property type="match status" value="2"/>
</dbReference>
<dbReference type="AlphaFoldDB" id="A0A844G2T2"/>
<dbReference type="GO" id="GO:0005524">
    <property type="term" value="F:ATP binding"/>
    <property type="evidence" value="ECO:0007669"/>
    <property type="project" value="UniProtKB-KW"/>
</dbReference>
<dbReference type="Proteomes" id="UP000435649">
    <property type="component" value="Unassembled WGS sequence"/>
</dbReference>
<name>A0A844G2T2_9BACT</name>
<dbReference type="InterPro" id="IPR013449">
    <property type="entry name" value="Rhamnulokinase"/>
</dbReference>
<reference evidence="9 10" key="1">
    <citation type="submission" date="2019-08" db="EMBL/GenBank/DDBJ databases">
        <title>In-depth cultivation of the pig gut microbiome towards novel bacterial diversity and tailored functional studies.</title>
        <authorList>
            <person name="Wylensek D."/>
            <person name="Hitch T.C.A."/>
            <person name="Clavel T."/>
        </authorList>
    </citation>
    <scope>NUCLEOTIDE SEQUENCE [LARGE SCALE GENOMIC DNA]</scope>
    <source>
        <strain evidence="9 10">BBE-744-WT-12</strain>
    </source>
</reference>
<evidence type="ECO:0000256" key="5">
    <source>
        <dbReference type="ARBA" id="ARBA00022840"/>
    </source>
</evidence>
<dbReference type="EMBL" id="VUNS01000008">
    <property type="protein sequence ID" value="MST97274.1"/>
    <property type="molecule type" value="Genomic_DNA"/>
</dbReference>
<dbReference type="GO" id="GO:0019301">
    <property type="term" value="P:rhamnose catabolic process"/>
    <property type="evidence" value="ECO:0007669"/>
    <property type="project" value="InterPro"/>
</dbReference>
<dbReference type="PANTHER" id="PTHR43095">
    <property type="entry name" value="SUGAR KINASE"/>
    <property type="match status" value="1"/>
</dbReference>
<dbReference type="InterPro" id="IPR050406">
    <property type="entry name" value="FGGY_Carb_Kinase"/>
</dbReference>
<evidence type="ECO:0000259" key="7">
    <source>
        <dbReference type="Pfam" id="PF00370"/>
    </source>
</evidence>
<evidence type="ECO:0000313" key="10">
    <source>
        <dbReference type="Proteomes" id="UP000435649"/>
    </source>
</evidence>